<reference evidence="1" key="1">
    <citation type="submission" date="2020-11" db="EMBL/GenBank/DDBJ databases">
        <authorList>
            <consortium name="DOE Joint Genome Institute"/>
            <person name="Ahrendt S."/>
            <person name="Riley R."/>
            <person name="Andreopoulos W."/>
            <person name="LaButti K."/>
            <person name="Pangilinan J."/>
            <person name="Ruiz-duenas F.J."/>
            <person name="Barrasa J.M."/>
            <person name="Sanchez-Garcia M."/>
            <person name="Camarero S."/>
            <person name="Miyauchi S."/>
            <person name="Serrano A."/>
            <person name="Linde D."/>
            <person name="Babiker R."/>
            <person name="Drula E."/>
            <person name="Ayuso-Fernandez I."/>
            <person name="Pacheco R."/>
            <person name="Padilla G."/>
            <person name="Ferreira P."/>
            <person name="Barriuso J."/>
            <person name="Kellner H."/>
            <person name="Castanera R."/>
            <person name="Alfaro M."/>
            <person name="Ramirez L."/>
            <person name="Pisabarro A.G."/>
            <person name="Kuo A."/>
            <person name="Tritt A."/>
            <person name="Lipzen A."/>
            <person name="He G."/>
            <person name="Yan M."/>
            <person name="Ng V."/>
            <person name="Cullen D."/>
            <person name="Martin F."/>
            <person name="Rosso M.-N."/>
            <person name="Henrissat B."/>
            <person name="Hibbett D."/>
            <person name="Martinez A.T."/>
            <person name="Grigoriev I.V."/>
        </authorList>
    </citation>
    <scope>NUCLEOTIDE SEQUENCE</scope>
    <source>
        <strain evidence="1">AH 44721</strain>
    </source>
</reference>
<dbReference type="AlphaFoldDB" id="A0A9P5NPZ9"/>
<name>A0A9P5NPZ9_GYMJU</name>
<sequence length="123" mass="13713">MEFMSQYDAKIVYVRGEDNTITDALSWLPADKHSSSTEAELAAKHPYNFCPSGDIDHFICSILCVEDAPALNVACFLADLQGTQDLQVVDEVCATFSITTDEMLLDQIKMGYVNNKWVQETLV</sequence>
<keyword evidence="2" id="KW-1185">Reference proteome</keyword>
<dbReference type="EMBL" id="JADNYJ010000036">
    <property type="protein sequence ID" value="KAF8902434.1"/>
    <property type="molecule type" value="Genomic_DNA"/>
</dbReference>
<comment type="caution">
    <text evidence="1">The sequence shown here is derived from an EMBL/GenBank/DDBJ whole genome shotgun (WGS) entry which is preliminary data.</text>
</comment>
<organism evidence="1 2">
    <name type="scientific">Gymnopilus junonius</name>
    <name type="common">Spectacular rustgill mushroom</name>
    <name type="synonym">Gymnopilus spectabilis subsp. junonius</name>
    <dbReference type="NCBI Taxonomy" id="109634"/>
    <lineage>
        <taxon>Eukaryota</taxon>
        <taxon>Fungi</taxon>
        <taxon>Dikarya</taxon>
        <taxon>Basidiomycota</taxon>
        <taxon>Agaricomycotina</taxon>
        <taxon>Agaricomycetes</taxon>
        <taxon>Agaricomycetidae</taxon>
        <taxon>Agaricales</taxon>
        <taxon>Agaricineae</taxon>
        <taxon>Hymenogastraceae</taxon>
        <taxon>Gymnopilus</taxon>
    </lineage>
</organism>
<dbReference type="OrthoDB" id="3268967at2759"/>
<dbReference type="Proteomes" id="UP000724874">
    <property type="component" value="Unassembled WGS sequence"/>
</dbReference>
<evidence type="ECO:0000313" key="2">
    <source>
        <dbReference type="Proteomes" id="UP000724874"/>
    </source>
</evidence>
<proteinExistence type="predicted"/>
<accession>A0A9P5NPZ9</accession>
<gene>
    <name evidence="1" type="ORF">CPB84DRAFT_1678899</name>
</gene>
<protein>
    <submittedName>
        <fullName evidence="1">Uncharacterized protein</fullName>
    </submittedName>
</protein>
<evidence type="ECO:0000313" key="1">
    <source>
        <dbReference type="EMBL" id="KAF8902434.1"/>
    </source>
</evidence>